<dbReference type="GO" id="GO:0016791">
    <property type="term" value="F:phosphatase activity"/>
    <property type="evidence" value="ECO:0007669"/>
    <property type="project" value="UniProtKB-ARBA"/>
</dbReference>
<keyword evidence="2" id="KW-1185">Reference proteome</keyword>
<dbReference type="SUPFAM" id="SSF53254">
    <property type="entry name" value="Phosphoglycerate mutase-like"/>
    <property type="match status" value="1"/>
</dbReference>
<protein>
    <submittedName>
        <fullName evidence="1">Uncharacterized protein</fullName>
    </submittedName>
</protein>
<dbReference type="InterPro" id="IPR029033">
    <property type="entry name" value="His_PPase_superfam"/>
</dbReference>
<accession>A0AAV8X0I3</accession>
<dbReference type="Gene3D" id="3.40.50.1240">
    <property type="entry name" value="Phosphoglycerate mutase-like"/>
    <property type="match status" value="1"/>
</dbReference>
<dbReference type="Proteomes" id="UP001162156">
    <property type="component" value="Unassembled WGS sequence"/>
</dbReference>
<gene>
    <name evidence="1" type="ORF">NQ314_014956</name>
</gene>
<reference evidence="1" key="1">
    <citation type="journal article" date="2023" name="Insect Mol. Biol.">
        <title>Genome sequencing provides insights into the evolution of gene families encoding plant cell wall-degrading enzymes in longhorned beetles.</title>
        <authorList>
            <person name="Shin N.R."/>
            <person name="Okamura Y."/>
            <person name="Kirsch R."/>
            <person name="Pauchet Y."/>
        </authorList>
    </citation>
    <scope>NUCLEOTIDE SEQUENCE</scope>
    <source>
        <strain evidence="1">RBIC_L_NR</strain>
    </source>
</reference>
<sequence length="119" mass="13315">MNLANARALQCFPTQKITPPEDIYVRSTDVDRTLMSAACKPGWCLSSKSGQSLETKLAQATHTHSHCTAAERCRSSYEKSCPRNNELYEEIQNAPINQEVNEQYVNLYDHVSTYSGVAT</sequence>
<name>A0AAV8X0I3_9CUCU</name>
<evidence type="ECO:0000313" key="2">
    <source>
        <dbReference type="Proteomes" id="UP001162156"/>
    </source>
</evidence>
<comment type="caution">
    <text evidence="1">The sequence shown here is derived from an EMBL/GenBank/DDBJ whole genome shotgun (WGS) entry which is preliminary data.</text>
</comment>
<organism evidence="1 2">
    <name type="scientific">Rhamnusium bicolor</name>
    <dbReference type="NCBI Taxonomy" id="1586634"/>
    <lineage>
        <taxon>Eukaryota</taxon>
        <taxon>Metazoa</taxon>
        <taxon>Ecdysozoa</taxon>
        <taxon>Arthropoda</taxon>
        <taxon>Hexapoda</taxon>
        <taxon>Insecta</taxon>
        <taxon>Pterygota</taxon>
        <taxon>Neoptera</taxon>
        <taxon>Endopterygota</taxon>
        <taxon>Coleoptera</taxon>
        <taxon>Polyphaga</taxon>
        <taxon>Cucujiformia</taxon>
        <taxon>Chrysomeloidea</taxon>
        <taxon>Cerambycidae</taxon>
        <taxon>Lepturinae</taxon>
        <taxon>Rhagiini</taxon>
        <taxon>Rhamnusium</taxon>
    </lineage>
</organism>
<evidence type="ECO:0000313" key="1">
    <source>
        <dbReference type="EMBL" id="KAJ8932086.1"/>
    </source>
</evidence>
<dbReference type="AlphaFoldDB" id="A0AAV8X0I3"/>
<proteinExistence type="predicted"/>
<dbReference type="EMBL" id="JANEYF010004132">
    <property type="protein sequence ID" value="KAJ8932086.1"/>
    <property type="molecule type" value="Genomic_DNA"/>
</dbReference>